<sequence length="90" mass="10293">MEPLMNDTIRKQANSFPSSKNKHLPHWYKLTLLKIDFQVATKTESNKNAGNAILYECVETIMSIEDTSGLRVLAINILGRFLSNRDNNIR</sequence>
<dbReference type="AlphaFoldDB" id="A0A438EHQ4"/>
<dbReference type="Proteomes" id="UP000288805">
    <property type="component" value="Unassembled WGS sequence"/>
</dbReference>
<dbReference type="InterPro" id="IPR002553">
    <property type="entry name" value="Clathrin/coatomer_adapt-like_N"/>
</dbReference>
<evidence type="ECO:0000256" key="1">
    <source>
        <dbReference type="ARBA" id="ARBA00004308"/>
    </source>
</evidence>
<comment type="subcellular location">
    <subcellularLocation>
        <location evidence="1">Endomembrane system</location>
    </subcellularLocation>
</comment>
<evidence type="ECO:0000256" key="3">
    <source>
        <dbReference type="ARBA" id="ARBA00022927"/>
    </source>
</evidence>
<dbReference type="GO" id="GO:0016192">
    <property type="term" value="P:vesicle-mediated transport"/>
    <property type="evidence" value="ECO:0007669"/>
    <property type="project" value="InterPro"/>
</dbReference>
<dbReference type="GO" id="GO:0006886">
    <property type="term" value="P:intracellular protein transport"/>
    <property type="evidence" value="ECO:0007669"/>
    <property type="project" value="InterPro"/>
</dbReference>
<evidence type="ECO:0000256" key="5">
    <source>
        <dbReference type="SAM" id="MobiDB-lite"/>
    </source>
</evidence>
<name>A0A438EHQ4_VITVI</name>
<dbReference type="GO" id="GO:0012505">
    <property type="term" value="C:endomembrane system"/>
    <property type="evidence" value="ECO:0007669"/>
    <property type="project" value="UniProtKB-SubCell"/>
</dbReference>
<comment type="caution">
    <text evidence="7">The sequence shown here is derived from an EMBL/GenBank/DDBJ whole genome shotgun (WGS) entry which is preliminary data.</text>
</comment>
<keyword evidence="2" id="KW-0813">Transport</keyword>
<dbReference type="EMBL" id="QGNW01001287">
    <property type="protein sequence ID" value="RVW47208.1"/>
    <property type="molecule type" value="Genomic_DNA"/>
</dbReference>
<evidence type="ECO:0000259" key="6">
    <source>
        <dbReference type="Pfam" id="PF01602"/>
    </source>
</evidence>
<evidence type="ECO:0000313" key="7">
    <source>
        <dbReference type="EMBL" id="RVW47208.1"/>
    </source>
</evidence>
<evidence type="ECO:0000256" key="4">
    <source>
        <dbReference type="ARBA" id="ARBA00023136"/>
    </source>
</evidence>
<feature type="domain" description="Clathrin/coatomer adaptor adaptin-like N-terminal" evidence="6">
    <location>
        <begin position="39"/>
        <end position="90"/>
    </location>
</feature>
<dbReference type="OrthoDB" id="28053at2759"/>
<dbReference type="Pfam" id="PF01602">
    <property type="entry name" value="Adaptin_N"/>
    <property type="match status" value="1"/>
</dbReference>
<dbReference type="PANTHER" id="PTHR22780">
    <property type="entry name" value="ADAPTIN, ALPHA/GAMMA/EPSILON"/>
    <property type="match status" value="1"/>
</dbReference>
<keyword evidence="3" id="KW-0653">Protein transport</keyword>
<dbReference type="InterPro" id="IPR050840">
    <property type="entry name" value="Adaptor_Complx_Large_Subunit"/>
</dbReference>
<reference evidence="7 8" key="1">
    <citation type="journal article" date="2018" name="PLoS Genet.">
        <title>Population sequencing reveals clonal diversity and ancestral inbreeding in the grapevine cultivar Chardonnay.</title>
        <authorList>
            <person name="Roach M.J."/>
            <person name="Johnson D.L."/>
            <person name="Bohlmann J."/>
            <person name="van Vuuren H.J."/>
            <person name="Jones S.J."/>
            <person name="Pretorius I.S."/>
            <person name="Schmidt S.A."/>
            <person name="Borneman A.R."/>
        </authorList>
    </citation>
    <scope>NUCLEOTIDE SEQUENCE [LARGE SCALE GENOMIC DNA]</scope>
    <source>
        <strain evidence="8">cv. Chardonnay</strain>
        <tissue evidence="7">Leaf</tissue>
    </source>
</reference>
<evidence type="ECO:0000256" key="2">
    <source>
        <dbReference type="ARBA" id="ARBA00022448"/>
    </source>
</evidence>
<proteinExistence type="predicted"/>
<dbReference type="GO" id="GO:0030117">
    <property type="term" value="C:membrane coat"/>
    <property type="evidence" value="ECO:0007669"/>
    <property type="project" value="InterPro"/>
</dbReference>
<protein>
    <submittedName>
        <fullName evidence="7">AP-1 complex subunit gamma-1</fullName>
    </submittedName>
</protein>
<dbReference type="InterPro" id="IPR011989">
    <property type="entry name" value="ARM-like"/>
</dbReference>
<evidence type="ECO:0000313" key="8">
    <source>
        <dbReference type="Proteomes" id="UP000288805"/>
    </source>
</evidence>
<accession>A0A438EHQ4</accession>
<gene>
    <name evidence="7" type="primary">GAMMA-ADR</name>
    <name evidence="7" type="ORF">CK203_070135</name>
</gene>
<organism evidence="7 8">
    <name type="scientific">Vitis vinifera</name>
    <name type="common">Grape</name>
    <dbReference type="NCBI Taxonomy" id="29760"/>
    <lineage>
        <taxon>Eukaryota</taxon>
        <taxon>Viridiplantae</taxon>
        <taxon>Streptophyta</taxon>
        <taxon>Embryophyta</taxon>
        <taxon>Tracheophyta</taxon>
        <taxon>Spermatophyta</taxon>
        <taxon>Magnoliopsida</taxon>
        <taxon>eudicotyledons</taxon>
        <taxon>Gunneridae</taxon>
        <taxon>Pentapetalae</taxon>
        <taxon>rosids</taxon>
        <taxon>Vitales</taxon>
        <taxon>Vitaceae</taxon>
        <taxon>Viteae</taxon>
        <taxon>Vitis</taxon>
    </lineage>
</organism>
<feature type="region of interest" description="Disordered" evidence="5">
    <location>
        <begin position="1"/>
        <end position="21"/>
    </location>
</feature>
<dbReference type="Gene3D" id="1.25.10.10">
    <property type="entry name" value="Leucine-rich Repeat Variant"/>
    <property type="match status" value="1"/>
</dbReference>
<keyword evidence="4" id="KW-0472">Membrane</keyword>